<dbReference type="InterPro" id="IPR036291">
    <property type="entry name" value="NAD(P)-bd_dom_sf"/>
</dbReference>
<dbReference type="InterPro" id="IPR028357">
    <property type="entry name" value="UDPglc_DH_bac"/>
</dbReference>
<dbReference type="STRING" id="1429043.X474_16455"/>
<dbReference type="GO" id="GO:0003979">
    <property type="term" value="F:UDP-glucose 6-dehydrogenase activity"/>
    <property type="evidence" value="ECO:0007669"/>
    <property type="project" value="UniProtKB-EC"/>
</dbReference>
<dbReference type="InterPro" id="IPR008927">
    <property type="entry name" value="6-PGluconate_DH-like_C_sf"/>
</dbReference>
<feature type="domain" description="UDP-glucose/GDP-mannose dehydrogenase C-terminal" evidence="12">
    <location>
        <begin position="317"/>
        <end position="418"/>
    </location>
</feature>
<evidence type="ECO:0000256" key="4">
    <source>
        <dbReference type="ARBA" id="ARBA00015132"/>
    </source>
</evidence>
<dbReference type="GO" id="GO:0000271">
    <property type="term" value="P:polysaccharide biosynthetic process"/>
    <property type="evidence" value="ECO:0007669"/>
    <property type="project" value="InterPro"/>
</dbReference>
<dbReference type="PANTHER" id="PTHR43750">
    <property type="entry name" value="UDP-GLUCOSE 6-DEHYDROGENASE TUAD"/>
    <property type="match status" value="1"/>
</dbReference>
<dbReference type="Pfam" id="PF03720">
    <property type="entry name" value="UDPG_MGDP_dh_C"/>
    <property type="match status" value="1"/>
</dbReference>
<dbReference type="Gene3D" id="1.20.5.100">
    <property type="entry name" value="Cytochrome c1, transmembrane anchor, C-terminal"/>
    <property type="match status" value="1"/>
</dbReference>
<evidence type="ECO:0000256" key="3">
    <source>
        <dbReference type="ARBA" id="ARBA00012954"/>
    </source>
</evidence>
<dbReference type="Pfam" id="PF00984">
    <property type="entry name" value="UDPG_MGDP_dh"/>
    <property type="match status" value="1"/>
</dbReference>
<evidence type="ECO:0000256" key="7">
    <source>
        <dbReference type="ARBA" id="ARBA00047473"/>
    </source>
</evidence>
<feature type="binding site" evidence="11">
    <location>
        <position position="121"/>
    </location>
    <ligand>
        <name>NAD(+)</name>
        <dbReference type="ChEBI" id="CHEBI:57540"/>
    </ligand>
</feature>
<feature type="binding site" evidence="10">
    <location>
        <position position="207"/>
    </location>
    <ligand>
        <name>substrate</name>
    </ligand>
</feature>
<comment type="catalytic activity">
    <reaction evidence="7 8">
        <text>UDP-alpha-D-glucose + 2 NAD(+) + H2O = UDP-alpha-D-glucuronate + 2 NADH + 3 H(+)</text>
        <dbReference type="Rhea" id="RHEA:23596"/>
        <dbReference type="ChEBI" id="CHEBI:15377"/>
        <dbReference type="ChEBI" id="CHEBI:15378"/>
        <dbReference type="ChEBI" id="CHEBI:57540"/>
        <dbReference type="ChEBI" id="CHEBI:57945"/>
        <dbReference type="ChEBI" id="CHEBI:58052"/>
        <dbReference type="ChEBI" id="CHEBI:58885"/>
        <dbReference type="EC" id="1.1.1.22"/>
    </reaction>
</comment>
<dbReference type="PIRSF" id="PIRSF500134">
    <property type="entry name" value="UDPglc_DH_bac"/>
    <property type="match status" value="1"/>
</dbReference>
<dbReference type="GO" id="GO:0006065">
    <property type="term" value="P:UDP-glucuronate biosynthetic process"/>
    <property type="evidence" value="ECO:0007669"/>
    <property type="project" value="UniProtKB-UniPathway"/>
</dbReference>
<evidence type="ECO:0000256" key="5">
    <source>
        <dbReference type="ARBA" id="ARBA00023002"/>
    </source>
</evidence>
<evidence type="ECO:0000256" key="10">
    <source>
        <dbReference type="PIRSR" id="PIRSR500134-2"/>
    </source>
</evidence>
<keyword evidence="5 8" id="KW-0560">Oxidoreductase</keyword>
<feature type="binding site" evidence="11">
    <location>
        <position position="30"/>
    </location>
    <ligand>
        <name>NAD(+)</name>
        <dbReference type="ChEBI" id="CHEBI:57540"/>
    </ligand>
</feature>
<dbReference type="EC" id="1.1.1.22" evidence="3 8"/>
<dbReference type="SUPFAM" id="SSF52413">
    <property type="entry name" value="UDP-glucose/GDP-mannose dehydrogenase C-terminal domain"/>
    <property type="match status" value="1"/>
</dbReference>
<dbReference type="GO" id="GO:0051287">
    <property type="term" value="F:NAD binding"/>
    <property type="evidence" value="ECO:0007669"/>
    <property type="project" value="InterPro"/>
</dbReference>
<gene>
    <name evidence="13" type="ORF">X474_16455</name>
</gene>
<accession>A0A0D2HQX6</accession>
<evidence type="ECO:0000259" key="12">
    <source>
        <dbReference type="SMART" id="SM00984"/>
    </source>
</evidence>
<comment type="caution">
    <text evidence="13">The sequence shown here is derived from an EMBL/GenBank/DDBJ whole genome shotgun (WGS) entry which is preliminary data.</text>
</comment>
<dbReference type="InParanoid" id="A0A0D2HQX6"/>
<keyword evidence="14" id="KW-1185">Reference proteome</keyword>
<dbReference type="UniPathway" id="UPA00038">
    <property type="reaction ID" value="UER00491"/>
</dbReference>
<dbReference type="InterPro" id="IPR036220">
    <property type="entry name" value="UDP-Glc/GDP-Man_DH_C_sf"/>
</dbReference>
<dbReference type="InterPro" id="IPR014026">
    <property type="entry name" value="UDP-Glc/GDP-Man_DH_dimer"/>
</dbReference>
<feature type="binding site" evidence="11">
    <location>
        <position position="155"/>
    </location>
    <ligand>
        <name>NAD(+)</name>
        <dbReference type="ChEBI" id="CHEBI:57540"/>
    </ligand>
</feature>
<protein>
    <recommendedName>
        <fullName evidence="4 8">UDP-glucose 6-dehydrogenase</fullName>
        <ecNumber evidence="3 8">1.1.1.22</ecNumber>
    </recommendedName>
</protein>
<dbReference type="SUPFAM" id="SSF51735">
    <property type="entry name" value="NAD(P)-binding Rossmann-fold domains"/>
    <property type="match status" value="1"/>
</dbReference>
<feature type="binding site" evidence="11">
    <location>
        <position position="331"/>
    </location>
    <ligand>
        <name>NAD(+)</name>
        <dbReference type="ChEBI" id="CHEBI:57540"/>
    </ligand>
</feature>
<dbReference type="InterPro" id="IPR014027">
    <property type="entry name" value="UDP-Glc/GDP-Man_DH_C"/>
</dbReference>
<proteinExistence type="inferred from homology"/>
<dbReference type="PANTHER" id="PTHR43750:SF3">
    <property type="entry name" value="UDP-GLUCOSE 6-DEHYDROGENASE TUAD"/>
    <property type="match status" value="1"/>
</dbReference>
<dbReference type="Pfam" id="PF03721">
    <property type="entry name" value="UDPG_MGDP_dh_N"/>
    <property type="match status" value="1"/>
</dbReference>
<dbReference type="EMBL" id="AZAC01000021">
    <property type="protein sequence ID" value="KIX12883.1"/>
    <property type="molecule type" value="Genomic_DNA"/>
</dbReference>
<dbReference type="RefSeq" id="WP_044349966.1">
    <property type="nucleotide sequence ID" value="NZ_AZAC01000021.1"/>
</dbReference>
<feature type="binding site" evidence="11">
    <location>
        <position position="86"/>
    </location>
    <ligand>
        <name>NAD(+)</name>
        <dbReference type="ChEBI" id="CHEBI:57540"/>
    </ligand>
</feature>
<feature type="binding site" evidence="10">
    <location>
        <position position="324"/>
    </location>
    <ligand>
        <name>substrate</name>
    </ligand>
</feature>
<dbReference type="OrthoDB" id="9803238at2"/>
<dbReference type="SMART" id="SM00984">
    <property type="entry name" value="UDPG_MGDP_dh_C"/>
    <property type="match status" value="1"/>
</dbReference>
<dbReference type="NCBIfam" id="TIGR03026">
    <property type="entry name" value="NDP-sugDHase"/>
    <property type="match status" value="1"/>
</dbReference>
<feature type="binding site" evidence="10">
    <location>
        <position position="260"/>
    </location>
    <ligand>
        <name>substrate</name>
    </ligand>
</feature>
<evidence type="ECO:0000256" key="9">
    <source>
        <dbReference type="PIRSR" id="PIRSR500134-1"/>
    </source>
</evidence>
<keyword evidence="6 8" id="KW-0520">NAD</keyword>
<comment type="pathway">
    <text evidence="1">Nucleotide-sugar biosynthesis; UDP-alpha-D-glucuronate biosynthesis; UDP-alpha-D-glucuronate from UDP-alpha-D-glucose: step 1/1.</text>
</comment>
<evidence type="ECO:0000313" key="14">
    <source>
        <dbReference type="Proteomes" id="UP000032233"/>
    </source>
</evidence>
<reference evidence="13 14" key="1">
    <citation type="submission" date="2013-11" db="EMBL/GenBank/DDBJ databases">
        <title>Metagenomic analysis of a methanogenic consortium involved in long chain n-alkane degradation.</title>
        <authorList>
            <person name="Davidova I.A."/>
            <person name="Callaghan A.V."/>
            <person name="Wawrik B."/>
            <person name="Pruitt S."/>
            <person name="Marks C."/>
            <person name="Duncan K.E."/>
            <person name="Suflita J.M."/>
        </authorList>
    </citation>
    <scope>NUCLEOTIDE SEQUENCE [LARGE SCALE GENOMIC DNA]</scope>
    <source>
        <strain evidence="13 14">SPR</strain>
    </source>
</reference>
<evidence type="ECO:0000256" key="8">
    <source>
        <dbReference type="PIRNR" id="PIRNR000124"/>
    </source>
</evidence>
<feature type="active site" description="Nucleophile" evidence="9">
    <location>
        <position position="263"/>
    </location>
</feature>
<evidence type="ECO:0000256" key="6">
    <source>
        <dbReference type="ARBA" id="ARBA00023027"/>
    </source>
</evidence>
<dbReference type="InterPro" id="IPR017476">
    <property type="entry name" value="UDP-Glc/GDP-Man"/>
</dbReference>
<sequence length="436" mass="47997">MNICVVGVGYVGLVTGTCFAEFGNNVVCIDNDEDKIRRLNQGQVPIYEPGLEEMVTKNSREGRLTFTTDLKEGLKDALVTFIAVGTPEGEDGSADLKYVWEVARSIGETMEDYKVVVTKSTVPVGTGQVVEDLINENQKKHIEFDVVSNPEFLREGSAIEDFMRPDRVVIGARNERAKAIMRDLYRPLYLIETPFVIADIETAELVKYASNAFLATKISFINEMANICELTGANVNVVSKGMGLDGRIGPKFLHAGAGFGGSCFPKDTAAIAKLAKKEGYTFQIVESVMEVNARQRAIMTQKIKDAMDGDVADKNIACLGLAFKPNTDDMREAPATEILNSLISEGANVKAYDPAAMEQAKKVMPGVEMCKDSYDTAQDADCLVLMTEWNQFRNLDWARLKSVMKGLVVVDLRNIYPPRLVSEEGFDYFSVGRPNG</sequence>
<feature type="binding site" evidence="10">
    <location>
        <begin position="252"/>
        <end position="256"/>
    </location>
    <ligand>
        <name>substrate</name>
    </ligand>
</feature>
<dbReference type="SUPFAM" id="SSF48179">
    <property type="entry name" value="6-phosphogluconate dehydrogenase C-terminal domain-like"/>
    <property type="match status" value="1"/>
</dbReference>
<feature type="binding site" evidence="11">
    <location>
        <position position="35"/>
    </location>
    <ligand>
        <name>NAD(+)</name>
        <dbReference type="ChEBI" id="CHEBI:57540"/>
    </ligand>
</feature>
<dbReference type="Gene3D" id="3.40.50.720">
    <property type="entry name" value="NAD(P)-binding Rossmann-like Domain"/>
    <property type="match status" value="2"/>
</dbReference>
<dbReference type="Proteomes" id="UP000032233">
    <property type="component" value="Unassembled WGS sequence"/>
</dbReference>
<evidence type="ECO:0000256" key="1">
    <source>
        <dbReference type="ARBA" id="ARBA00004701"/>
    </source>
</evidence>
<evidence type="ECO:0000313" key="13">
    <source>
        <dbReference type="EMBL" id="KIX12883.1"/>
    </source>
</evidence>
<comment type="similarity">
    <text evidence="2 8">Belongs to the UDP-glucose/GDP-mannose dehydrogenase family.</text>
</comment>
<dbReference type="PATRIC" id="fig|1429043.3.peg.3488"/>
<feature type="binding site" evidence="10">
    <location>
        <begin position="152"/>
        <end position="155"/>
    </location>
    <ligand>
        <name>substrate</name>
    </ligand>
</feature>
<feature type="binding site" evidence="11">
    <location>
        <position position="266"/>
    </location>
    <ligand>
        <name>NAD(+)</name>
        <dbReference type="ChEBI" id="CHEBI:57540"/>
    </ligand>
</feature>
<organism evidence="13 14">
    <name type="scientific">Dethiosulfatarculus sandiegensis</name>
    <dbReference type="NCBI Taxonomy" id="1429043"/>
    <lineage>
        <taxon>Bacteria</taxon>
        <taxon>Pseudomonadati</taxon>
        <taxon>Thermodesulfobacteriota</taxon>
        <taxon>Desulfarculia</taxon>
        <taxon>Desulfarculales</taxon>
        <taxon>Desulfarculaceae</taxon>
        <taxon>Dethiosulfatarculus</taxon>
    </lineage>
</organism>
<dbReference type="InterPro" id="IPR001732">
    <property type="entry name" value="UDP-Glc/GDP-Man_DH_N"/>
</dbReference>
<name>A0A0D2HQX6_9BACT</name>
<dbReference type="PIRSF" id="PIRSF000124">
    <property type="entry name" value="UDPglc_GDPman_dh"/>
    <property type="match status" value="1"/>
</dbReference>
<evidence type="ECO:0000256" key="2">
    <source>
        <dbReference type="ARBA" id="ARBA00006601"/>
    </source>
</evidence>
<dbReference type="AlphaFoldDB" id="A0A0D2HQX6"/>
<evidence type="ECO:0000256" key="11">
    <source>
        <dbReference type="PIRSR" id="PIRSR500134-3"/>
    </source>
</evidence>